<dbReference type="AlphaFoldDB" id="A0A0K8PUZ5"/>
<evidence type="ECO:0000313" key="2">
    <source>
        <dbReference type="EMBL" id="GAP51765.1"/>
    </source>
</evidence>
<dbReference type="EMBL" id="DF968385">
    <property type="protein sequence ID" value="GAP51765.1"/>
    <property type="molecule type" value="Genomic_DNA"/>
</dbReference>
<accession>A0A0K8PUZ5</accession>
<evidence type="ECO:0000313" key="3">
    <source>
        <dbReference type="Proteomes" id="UP000053859"/>
    </source>
</evidence>
<feature type="region of interest" description="Disordered" evidence="1">
    <location>
        <begin position="1"/>
        <end position="22"/>
    </location>
</feature>
<evidence type="ECO:0000256" key="1">
    <source>
        <dbReference type="SAM" id="MobiDB-lite"/>
    </source>
</evidence>
<gene>
    <name evidence="2" type="ORF">SAZU_6638</name>
</gene>
<dbReference type="PATRIC" id="fig|146537.3.peg.6975"/>
<dbReference type="RefSeq" id="WP_236711890.1">
    <property type="nucleotide sequence ID" value="NZ_DF968385.1"/>
</dbReference>
<dbReference type="Proteomes" id="UP000053859">
    <property type="component" value="Unassembled WGS sequence"/>
</dbReference>
<protein>
    <submittedName>
        <fullName evidence="2">Uncharacterized protein</fullName>
    </submittedName>
</protein>
<keyword evidence="3" id="KW-1185">Reference proteome</keyword>
<organism evidence="2 3">
    <name type="scientific">Streptomyces azureus</name>
    <dbReference type="NCBI Taxonomy" id="146537"/>
    <lineage>
        <taxon>Bacteria</taxon>
        <taxon>Bacillati</taxon>
        <taxon>Actinomycetota</taxon>
        <taxon>Actinomycetes</taxon>
        <taxon>Kitasatosporales</taxon>
        <taxon>Streptomycetaceae</taxon>
        <taxon>Streptomyces</taxon>
    </lineage>
</organism>
<proteinExistence type="predicted"/>
<sequence length="84" mass="8862">MSRRLSTHSLPNGGSCPTPLGLRPALLTSARQGLPLGQLAASTACEPVARAQLLHLLWHRQLGVGMTEPLTDRSVVVLASRAAE</sequence>
<name>A0A0K8PUZ5_STRAJ</name>
<reference evidence="2" key="1">
    <citation type="journal article" date="2015" name="Genome Announc.">
        <title>Draft Genome Sequence of Thiostrepton-Producing Streptomyces azureus ATCC 14921.</title>
        <authorList>
            <person name="Sakihara K."/>
            <person name="Maeda J."/>
            <person name="Tashiro K."/>
            <person name="Fujino Y."/>
            <person name="Kuhara S."/>
            <person name="Ohshima T."/>
            <person name="Ogata S."/>
            <person name="Doi K."/>
        </authorList>
    </citation>
    <scope>NUCLEOTIDE SEQUENCE [LARGE SCALE GENOMIC DNA]</scope>
    <source>
        <strain evidence="2">ATCC14921</strain>
    </source>
</reference>